<feature type="compositionally biased region" description="Basic and acidic residues" evidence="10">
    <location>
        <begin position="1193"/>
        <end position="1203"/>
    </location>
</feature>
<evidence type="ECO:0000256" key="3">
    <source>
        <dbReference type="ARBA" id="ARBA00022741"/>
    </source>
</evidence>
<feature type="region of interest" description="Disordered" evidence="10">
    <location>
        <begin position="1248"/>
        <end position="1316"/>
    </location>
</feature>
<feature type="coiled-coil region" evidence="9">
    <location>
        <begin position="607"/>
        <end position="733"/>
    </location>
</feature>
<keyword evidence="4 8" id="KW-0067">ATP-binding</keyword>
<evidence type="ECO:0000256" key="6">
    <source>
        <dbReference type="ARBA" id="ARBA00023175"/>
    </source>
</evidence>
<feature type="compositionally biased region" description="Polar residues" evidence="10">
    <location>
        <begin position="1303"/>
        <end position="1312"/>
    </location>
</feature>
<dbReference type="PRINTS" id="PR00380">
    <property type="entry name" value="KINESINHEAVY"/>
</dbReference>
<organism evidence="11 12">
    <name type="scientific">Owenia fusiformis</name>
    <name type="common">Polychaete worm</name>
    <dbReference type="NCBI Taxonomy" id="6347"/>
    <lineage>
        <taxon>Eukaryota</taxon>
        <taxon>Metazoa</taxon>
        <taxon>Spiralia</taxon>
        <taxon>Lophotrochozoa</taxon>
        <taxon>Annelida</taxon>
        <taxon>Polychaeta</taxon>
        <taxon>Sedentaria</taxon>
        <taxon>Canalipalpata</taxon>
        <taxon>Sabellida</taxon>
        <taxon>Oweniida</taxon>
        <taxon>Oweniidae</taxon>
        <taxon>Owenia</taxon>
    </lineage>
</organism>
<evidence type="ECO:0000256" key="10">
    <source>
        <dbReference type="SAM" id="MobiDB-lite"/>
    </source>
</evidence>
<protein>
    <submittedName>
        <fullName evidence="11">Uncharacterized protein</fullName>
    </submittedName>
</protein>
<dbReference type="GO" id="GO:0007018">
    <property type="term" value="P:microtubule-based movement"/>
    <property type="evidence" value="ECO:0007669"/>
    <property type="project" value="InterPro"/>
</dbReference>
<evidence type="ECO:0000256" key="8">
    <source>
        <dbReference type="PROSITE-ProRule" id="PRU00283"/>
    </source>
</evidence>
<dbReference type="GO" id="GO:0008017">
    <property type="term" value="F:microtubule binding"/>
    <property type="evidence" value="ECO:0007669"/>
    <property type="project" value="InterPro"/>
</dbReference>
<dbReference type="PANTHER" id="PTHR47968:SF36">
    <property type="entry name" value="KINESIN HEAVY CHAIN ISOFORM X1"/>
    <property type="match status" value="1"/>
</dbReference>
<feature type="compositionally biased region" description="Polar residues" evidence="10">
    <location>
        <begin position="1108"/>
        <end position="1118"/>
    </location>
</feature>
<evidence type="ECO:0000256" key="4">
    <source>
        <dbReference type="ARBA" id="ARBA00022840"/>
    </source>
</evidence>
<feature type="region of interest" description="Disordered" evidence="10">
    <location>
        <begin position="1176"/>
        <end position="1215"/>
    </location>
</feature>
<feature type="compositionally biased region" description="Low complexity" evidence="10">
    <location>
        <begin position="983"/>
        <end position="996"/>
    </location>
</feature>
<feature type="binding site" evidence="8">
    <location>
        <begin position="93"/>
        <end position="100"/>
    </location>
    <ligand>
        <name>ATP</name>
        <dbReference type="ChEBI" id="CHEBI:30616"/>
    </ligand>
</feature>
<feature type="compositionally biased region" description="Low complexity" evidence="10">
    <location>
        <begin position="1252"/>
        <end position="1262"/>
    </location>
</feature>
<reference evidence="11" key="1">
    <citation type="submission" date="2022-03" db="EMBL/GenBank/DDBJ databases">
        <authorList>
            <person name="Martin C."/>
        </authorList>
    </citation>
    <scope>NUCLEOTIDE SEQUENCE</scope>
</reference>
<feature type="compositionally biased region" description="Polar residues" evidence="10">
    <location>
        <begin position="922"/>
        <end position="941"/>
    </location>
</feature>
<dbReference type="InterPro" id="IPR027640">
    <property type="entry name" value="Kinesin-like_fam"/>
</dbReference>
<keyword evidence="7" id="KW-0206">Cytoskeleton</keyword>
<feature type="region of interest" description="Disordered" evidence="10">
    <location>
        <begin position="1107"/>
        <end position="1140"/>
    </location>
</feature>
<keyword evidence="7" id="KW-0963">Cytoplasm</keyword>
<keyword evidence="2" id="KW-0493">Microtubule</keyword>
<dbReference type="InterPro" id="IPR036961">
    <property type="entry name" value="Kinesin_motor_dom_sf"/>
</dbReference>
<dbReference type="SUPFAM" id="SSF52540">
    <property type="entry name" value="P-loop containing nucleoside triphosphate hydrolases"/>
    <property type="match status" value="1"/>
</dbReference>
<dbReference type="OrthoDB" id="3176171at2759"/>
<feature type="compositionally biased region" description="Basic and acidic residues" evidence="10">
    <location>
        <begin position="479"/>
        <end position="491"/>
    </location>
</feature>
<feature type="compositionally biased region" description="Polar residues" evidence="10">
    <location>
        <begin position="1016"/>
        <end position="1044"/>
    </location>
</feature>
<feature type="compositionally biased region" description="Basic and acidic residues" evidence="10">
    <location>
        <begin position="1119"/>
        <end position="1131"/>
    </location>
</feature>
<dbReference type="Proteomes" id="UP000749559">
    <property type="component" value="Unassembled WGS sequence"/>
</dbReference>
<dbReference type="PROSITE" id="PS00411">
    <property type="entry name" value="KINESIN_MOTOR_1"/>
    <property type="match status" value="1"/>
</dbReference>
<proteinExistence type="inferred from homology"/>
<evidence type="ECO:0000256" key="5">
    <source>
        <dbReference type="ARBA" id="ARBA00023054"/>
    </source>
</evidence>
<feature type="region of interest" description="Disordered" evidence="10">
    <location>
        <begin position="523"/>
        <end position="565"/>
    </location>
</feature>
<dbReference type="GO" id="GO:0005874">
    <property type="term" value="C:microtubule"/>
    <property type="evidence" value="ECO:0007669"/>
    <property type="project" value="UniProtKB-KW"/>
</dbReference>
<dbReference type="GO" id="GO:0003777">
    <property type="term" value="F:microtubule motor activity"/>
    <property type="evidence" value="ECO:0007669"/>
    <property type="project" value="InterPro"/>
</dbReference>
<dbReference type="Gene3D" id="3.40.850.10">
    <property type="entry name" value="Kinesin motor domain"/>
    <property type="match status" value="1"/>
</dbReference>
<comment type="similarity">
    <text evidence="8">Belongs to the TRAFAC class myosin-kinesin ATPase superfamily. Kinesin family.</text>
</comment>
<dbReference type="PANTHER" id="PTHR47968">
    <property type="entry name" value="CENTROMERE PROTEIN E"/>
    <property type="match status" value="1"/>
</dbReference>
<evidence type="ECO:0000313" key="11">
    <source>
        <dbReference type="EMBL" id="CAH1786934.1"/>
    </source>
</evidence>
<feature type="compositionally biased region" description="Low complexity" evidence="10">
    <location>
        <begin position="1290"/>
        <end position="1302"/>
    </location>
</feature>
<feature type="region of interest" description="Disordered" evidence="10">
    <location>
        <begin position="479"/>
        <end position="509"/>
    </location>
</feature>
<name>A0A8J1TZL3_OWEFU</name>
<sequence>MATIRTYARIKPNHGDYDDFDVTKGTLYIRVPDHLNDLSGVPLKSKTTTLNHEFKFGHVFPEDAKQEEVFDKVAQPIVENFLNGYNGTIFAYGQTGSGKTFTVEGSARRYEDRGLAPRALSMIYKNLEGREDETISIHISYMEIYQEIGYDLLNTAARSTSAVTHFPKVVVTEGARSSCVVRNLSKHLAANEEVAQSLLLQGQANRKVSETPMNQRSSRSHAVFTIHLTLKKEGSDVITKSKLHLVDLAGSERVFKTGIEGLQLSEAKFINLSLHHLEGVIIALQKGVKESTKSRAKTPLTNMSWTKSWVDSKRPSTADPYRQSRHIPYRNSLLTMMLRDSLGGNCLTSMVATVSMEEENLNESISTCRFAQRVACVTNQARKNEEIDDKSMIKRLRKRIAELETEIALLKASQGVSEDEIAGKVLSDDEKETCAKVVKSYLAGKALDPISAGITTPLMFKYCFKLLKKLVVDNHNGGKERRVYDTRDPSRRPISNTSHISTVSQVSNATSGFDETMSATDLVTARQHQRSSSAPAPNKRTKHQDIYPAEGSTSPRRGFSAERHRHGVEEAYEDIPRRKMSSGSGMKGWTGDSYVVKPREPYKTPHEKKMERSVRKLNDKVESKQRELTEQRQHLEEFEHSIKEQQLEIIINELRNKLEVTQNQIADQHAYLQRQRKSGCEPELIEQEKLVLRQLKKREAKMEKRLYIMLETLGNYRNKMTMKKQEIDDIMNQSQPMSLEQKFGPHTYKRDGKLNARQVKEYLASEEKMTEKLQSKIDKQRVMTISKQIEVKEAATRQKLADFKRRLTTSKSSETLNLTVETDNESYSGNSPVISSSAKPQRSKSAYEYSSKSPSYVNSDGAVKSTDDLNVEEIESGAVDENTLISRNTEAKKKPRANAFAIDVQALLAKTVGAQAYNNQLHNGATQGSSQKSIKTSSNRWDNAYSGKQVRPESAENVSFGILKRNIPTHENYDSREEILHRSQTGNNTNTSSSKSPGYDDPFGDRSHNIDPFSAKSITTDPFTKSSTKNDTYFNQLLSMNDTDPSVMGRPKTAPEKHRTDPFDSVVDYESTSQSIEHFETLSRSLEKSNLEPSQTEILYSEEIPDKYSSSSSLNNHGNPREKELSPHYKDGSTVNNNTYDWNNQMEAPGDFDSALNKMLTNNESLTVKAEHYDQFARNNTKKPHSSYKKPPSGKERDMHQKSPEIQNGYLDNTTSNATYMQSKDYNGKDYSVESIWGDRLGKIEQSATPTSSSKVTSNGSSPQSSKLAKYLETSPITGETYSKPKAGSYDDSTVHTHSTSTPLKQHTSHTHTNQDWRRHFTFEAPQANNESTMTSLTFEEGPSKVKALSDDKRETTFMEKVTSQKERVKKIRQARLAAEVIQKAWKKYSKKV</sequence>
<feature type="region of interest" description="Disordered" evidence="10">
    <location>
        <begin position="982"/>
        <end position="1063"/>
    </location>
</feature>
<dbReference type="InterPro" id="IPR001752">
    <property type="entry name" value="Kinesin_motor_dom"/>
</dbReference>
<dbReference type="EMBL" id="CAIIXF020000006">
    <property type="protein sequence ID" value="CAH1786934.1"/>
    <property type="molecule type" value="Genomic_DNA"/>
</dbReference>
<evidence type="ECO:0000256" key="2">
    <source>
        <dbReference type="ARBA" id="ARBA00022701"/>
    </source>
</evidence>
<dbReference type="InterPro" id="IPR019821">
    <property type="entry name" value="Kinesin_motor_CS"/>
</dbReference>
<feature type="compositionally biased region" description="Polar residues" evidence="10">
    <location>
        <begin position="823"/>
        <end position="858"/>
    </location>
</feature>
<evidence type="ECO:0000313" key="12">
    <source>
        <dbReference type="Proteomes" id="UP000749559"/>
    </source>
</evidence>
<dbReference type="SMART" id="SM00129">
    <property type="entry name" value="KISc"/>
    <property type="match status" value="1"/>
</dbReference>
<feature type="region of interest" description="Disordered" evidence="10">
    <location>
        <begin position="823"/>
        <end position="864"/>
    </location>
</feature>
<evidence type="ECO:0000256" key="7">
    <source>
        <dbReference type="ARBA" id="ARBA00023212"/>
    </source>
</evidence>
<dbReference type="PROSITE" id="PS50067">
    <property type="entry name" value="KINESIN_MOTOR_2"/>
    <property type="match status" value="1"/>
</dbReference>
<gene>
    <name evidence="11" type="ORF">OFUS_LOCUS12733</name>
</gene>
<feature type="compositionally biased region" description="Polar residues" evidence="10">
    <location>
        <begin position="493"/>
        <end position="509"/>
    </location>
</feature>
<dbReference type="InterPro" id="IPR027417">
    <property type="entry name" value="P-loop_NTPase"/>
</dbReference>
<comment type="subcellular location">
    <subcellularLocation>
        <location evidence="1">Cytoplasm</location>
        <location evidence="1">Cytoskeleton</location>
    </subcellularLocation>
</comment>
<evidence type="ECO:0000256" key="1">
    <source>
        <dbReference type="ARBA" id="ARBA00004245"/>
    </source>
</evidence>
<keyword evidence="3 8" id="KW-0547">Nucleotide-binding</keyword>
<keyword evidence="6 8" id="KW-0505">Motor protein</keyword>
<accession>A0A8J1TZL3</accession>
<keyword evidence="5 9" id="KW-0175">Coiled coil</keyword>
<feature type="compositionally biased region" description="Polar residues" evidence="10">
    <location>
        <begin position="1204"/>
        <end position="1215"/>
    </location>
</feature>
<feature type="compositionally biased region" description="Basic and acidic residues" evidence="10">
    <location>
        <begin position="1053"/>
        <end position="1062"/>
    </location>
</feature>
<comment type="caution">
    <text evidence="11">The sequence shown here is derived from an EMBL/GenBank/DDBJ whole genome shotgun (WGS) entry which is preliminary data.</text>
</comment>
<dbReference type="GO" id="GO:0005524">
    <property type="term" value="F:ATP binding"/>
    <property type="evidence" value="ECO:0007669"/>
    <property type="project" value="UniProtKB-UniRule"/>
</dbReference>
<evidence type="ECO:0000256" key="9">
    <source>
        <dbReference type="SAM" id="Coils"/>
    </source>
</evidence>
<dbReference type="Pfam" id="PF00225">
    <property type="entry name" value="Kinesin"/>
    <property type="match status" value="1"/>
</dbReference>
<feature type="region of interest" description="Disordered" evidence="10">
    <location>
        <begin position="922"/>
        <end position="954"/>
    </location>
</feature>
<keyword evidence="12" id="KW-1185">Reference proteome</keyword>